<dbReference type="EMBL" id="GFTR01000851">
    <property type="protein sequence ID" value="JAW15575.1"/>
    <property type="molecule type" value="Transcribed_RNA"/>
</dbReference>
<proteinExistence type="predicted"/>
<protein>
    <submittedName>
        <fullName evidence="2">Putative secreted protein</fullName>
    </submittedName>
</protein>
<dbReference type="AlphaFoldDB" id="A0A224XSQ7"/>
<feature type="chain" id="PRO_5012556147" evidence="1">
    <location>
        <begin position="23"/>
        <end position="80"/>
    </location>
</feature>
<evidence type="ECO:0000313" key="2">
    <source>
        <dbReference type="EMBL" id="JAW15575.1"/>
    </source>
</evidence>
<evidence type="ECO:0000256" key="1">
    <source>
        <dbReference type="SAM" id="SignalP"/>
    </source>
</evidence>
<keyword evidence="1" id="KW-0732">Signal</keyword>
<organism evidence="2">
    <name type="scientific">Panstrongylus lignarius</name>
    <dbReference type="NCBI Taxonomy" id="156445"/>
    <lineage>
        <taxon>Eukaryota</taxon>
        <taxon>Metazoa</taxon>
        <taxon>Ecdysozoa</taxon>
        <taxon>Arthropoda</taxon>
        <taxon>Hexapoda</taxon>
        <taxon>Insecta</taxon>
        <taxon>Pterygota</taxon>
        <taxon>Neoptera</taxon>
        <taxon>Paraneoptera</taxon>
        <taxon>Hemiptera</taxon>
        <taxon>Heteroptera</taxon>
        <taxon>Panheteroptera</taxon>
        <taxon>Cimicomorpha</taxon>
        <taxon>Reduviidae</taxon>
        <taxon>Triatominae</taxon>
        <taxon>Panstrongylus</taxon>
    </lineage>
</organism>
<accession>A0A224XSQ7</accession>
<sequence>MKYTVWILKALFVSLILWHSRTVEKRPLLLIPRFRFESNDTEQGMKVDKEKRDIYEKCIPYLKEKYREKFGERQFQVKGL</sequence>
<name>A0A224XSQ7_9HEMI</name>
<feature type="signal peptide" evidence="1">
    <location>
        <begin position="1"/>
        <end position="22"/>
    </location>
</feature>
<reference evidence="2" key="1">
    <citation type="journal article" date="2018" name="PLoS Negl. Trop. Dis.">
        <title>An insight into the salivary gland and fat body transcriptome of Panstrongylus lignarius (Hemiptera: Heteroptera), the main vector of Chagas disease in Peru.</title>
        <authorList>
            <person name="Nevoa J.C."/>
            <person name="Mendes M.T."/>
            <person name="da Silva M.V."/>
            <person name="Soares S.C."/>
            <person name="Oliveira C.J.F."/>
            <person name="Ribeiro J.M.C."/>
        </authorList>
    </citation>
    <scope>NUCLEOTIDE SEQUENCE</scope>
</reference>